<dbReference type="VEuPathDB" id="FungiDB:ASPWEDRAFT_75263"/>
<name>A0A1L9RB43_ASPWE</name>
<dbReference type="Pfam" id="PF00887">
    <property type="entry name" value="ACBP"/>
    <property type="match status" value="1"/>
</dbReference>
<dbReference type="Proteomes" id="UP000184383">
    <property type="component" value="Unassembled WGS sequence"/>
</dbReference>
<reference evidence="3" key="1">
    <citation type="journal article" date="2017" name="Genome Biol.">
        <title>Comparative genomics reveals high biological diversity and specific adaptations in the industrially and medically important fungal genus Aspergillus.</title>
        <authorList>
            <person name="de Vries R.P."/>
            <person name="Riley R."/>
            <person name="Wiebenga A."/>
            <person name="Aguilar-Osorio G."/>
            <person name="Amillis S."/>
            <person name="Uchima C.A."/>
            <person name="Anderluh G."/>
            <person name="Asadollahi M."/>
            <person name="Askin M."/>
            <person name="Barry K."/>
            <person name="Battaglia E."/>
            <person name="Bayram O."/>
            <person name="Benocci T."/>
            <person name="Braus-Stromeyer S.A."/>
            <person name="Caldana C."/>
            <person name="Canovas D."/>
            <person name="Cerqueira G.C."/>
            <person name="Chen F."/>
            <person name="Chen W."/>
            <person name="Choi C."/>
            <person name="Clum A."/>
            <person name="Dos Santos R.A."/>
            <person name="Damasio A.R."/>
            <person name="Diallinas G."/>
            <person name="Emri T."/>
            <person name="Fekete E."/>
            <person name="Flipphi M."/>
            <person name="Freyberg S."/>
            <person name="Gallo A."/>
            <person name="Gournas C."/>
            <person name="Habgood R."/>
            <person name="Hainaut M."/>
            <person name="Harispe M.L."/>
            <person name="Henrissat B."/>
            <person name="Hilden K.S."/>
            <person name="Hope R."/>
            <person name="Hossain A."/>
            <person name="Karabika E."/>
            <person name="Karaffa L."/>
            <person name="Karanyi Z."/>
            <person name="Krasevec N."/>
            <person name="Kuo A."/>
            <person name="Kusch H."/>
            <person name="LaButti K."/>
            <person name="Lagendijk E.L."/>
            <person name="Lapidus A."/>
            <person name="Levasseur A."/>
            <person name="Lindquist E."/>
            <person name="Lipzen A."/>
            <person name="Logrieco A.F."/>
            <person name="MacCabe A."/>
            <person name="Maekelae M.R."/>
            <person name="Malavazi I."/>
            <person name="Melin P."/>
            <person name="Meyer V."/>
            <person name="Mielnichuk N."/>
            <person name="Miskei M."/>
            <person name="Molnar A.P."/>
            <person name="Mule G."/>
            <person name="Ngan C.Y."/>
            <person name="Orejas M."/>
            <person name="Orosz E."/>
            <person name="Ouedraogo J.P."/>
            <person name="Overkamp K.M."/>
            <person name="Park H.-S."/>
            <person name="Perrone G."/>
            <person name="Piumi F."/>
            <person name="Punt P.J."/>
            <person name="Ram A.F."/>
            <person name="Ramon A."/>
            <person name="Rauscher S."/>
            <person name="Record E."/>
            <person name="Riano-Pachon D.M."/>
            <person name="Robert V."/>
            <person name="Roehrig J."/>
            <person name="Ruller R."/>
            <person name="Salamov A."/>
            <person name="Salih N.S."/>
            <person name="Samson R.A."/>
            <person name="Sandor E."/>
            <person name="Sanguinetti M."/>
            <person name="Schuetze T."/>
            <person name="Sepcic K."/>
            <person name="Shelest E."/>
            <person name="Sherlock G."/>
            <person name="Sophianopoulou V."/>
            <person name="Squina F.M."/>
            <person name="Sun H."/>
            <person name="Susca A."/>
            <person name="Todd R.B."/>
            <person name="Tsang A."/>
            <person name="Unkles S.E."/>
            <person name="van de Wiele N."/>
            <person name="van Rossen-Uffink D."/>
            <person name="Oliveira J.V."/>
            <person name="Vesth T.C."/>
            <person name="Visser J."/>
            <person name="Yu J.-H."/>
            <person name="Zhou M."/>
            <person name="Andersen M.R."/>
            <person name="Archer D.B."/>
            <person name="Baker S.E."/>
            <person name="Benoit I."/>
            <person name="Brakhage A.A."/>
            <person name="Braus G.H."/>
            <person name="Fischer R."/>
            <person name="Frisvad J.C."/>
            <person name="Goldman G.H."/>
            <person name="Houbraken J."/>
            <person name="Oakley B."/>
            <person name="Pocsi I."/>
            <person name="Scazzocchio C."/>
            <person name="Seiboth B."/>
            <person name="vanKuyk P.A."/>
            <person name="Wortman J."/>
            <person name="Dyer P.S."/>
            <person name="Grigoriev I.V."/>
        </authorList>
    </citation>
    <scope>NUCLEOTIDE SEQUENCE [LARGE SCALE GENOMIC DNA]</scope>
    <source>
        <strain evidence="3">DTO 134E9</strain>
    </source>
</reference>
<organism evidence="2 3">
    <name type="scientific">Aspergillus wentii DTO 134E9</name>
    <dbReference type="NCBI Taxonomy" id="1073089"/>
    <lineage>
        <taxon>Eukaryota</taxon>
        <taxon>Fungi</taxon>
        <taxon>Dikarya</taxon>
        <taxon>Ascomycota</taxon>
        <taxon>Pezizomycotina</taxon>
        <taxon>Eurotiomycetes</taxon>
        <taxon>Eurotiomycetidae</taxon>
        <taxon>Eurotiales</taxon>
        <taxon>Aspergillaceae</taxon>
        <taxon>Aspergillus</taxon>
        <taxon>Aspergillus subgen. Cremei</taxon>
    </lineage>
</organism>
<dbReference type="PROSITE" id="PS51228">
    <property type="entry name" value="ACB_2"/>
    <property type="match status" value="1"/>
</dbReference>
<dbReference type="AlphaFoldDB" id="A0A1L9RB43"/>
<feature type="non-terminal residue" evidence="2">
    <location>
        <position position="143"/>
    </location>
</feature>
<evidence type="ECO:0000313" key="2">
    <source>
        <dbReference type="EMBL" id="OJJ32152.1"/>
    </source>
</evidence>
<keyword evidence="3" id="KW-1185">Reference proteome</keyword>
<dbReference type="Gene3D" id="1.20.80.10">
    <property type="match status" value="1"/>
</dbReference>
<dbReference type="STRING" id="1073089.A0A1L9RB43"/>
<dbReference type="InterPro" id="IPR000582">
    <property type="entry name" value="Acyl-CoA-binding_protein"/>
</dbReference>
<dbReference type="OrthoDB" id="346910at2759"/>
<feature type="domain" description="ACB" evidence="1">
    <location>
        <begin position="60"/>
        <end position="143"/>
    </location>
</feature>
<dbReference type="GO" id="GO:0000062">
    <property type="term" value="F:fatty-acyl-CoA binding"/>
    <property type="evidence" value="ECO:0007669"/>
    <property type="project" value="InterPro"/>
</dbReference>
<sequence>MPTPNYFQALDSATSRTKFTTEVQTAASGINKETLQTAVEIALSADDKTASLDEEQAAALEAGFTFATALVKMLGREPVSDEKLVLYGYFKRARNEEPVKPAGYQFEAKFKYAAWKKVGHITEQKAQVEYIKQVDILIDKYGT</sequence>
<dbReference type="InterPro" id="IPR014352">
    <property type="entry name" value="FERM/acyl-CoA-bd_prot_sf"/>
</dbReference>
<dbReference type="InterPro" id="IPR035984">
    <property type="entry name" value="Acyl-CoA-binding_sf"/>
</dbReference>
<dbReference type="EMBL" id="KV878215">
    <property type="protein sequence ID" value="OJJ32152.1"/>
    <property type="molecule type" value="Genomic_DNA"/>
</dbReference>
<proteinExistence type="predicted"/>
<evidence type="ECO:0000313" key="3">
    <source>
        <dbReference type="Proteomes" id="UP000184383"/>
    </source>
</evidence>
<dbReference type="GeneID" id="63755382"/>
<protein>
    <recommendedName>
        <fullName evidence="1">ACB domain-containing protein</fullName>
    </recommendedName>
</protein>
<dbReference type="SUPFAM" id="SSF47027">
    <property type="entry name" value="Acyl-CoA binding protein"/>
    <property type="match status" value="1"/>
</dbReference>
<dbReference type="RefSeq" id="XP_040685829.1">
    <property type="nucleotide sequence ID" value="XM_040839534.1"/>
</dbReference>
<dbReference type="SMR" id="A0A1L9RB43"/>
<accession>A0A1L9RB43</accession>
<evidence type="ECO:0000259" key="1">
    <source>
        <dbReference type="PROSITE" id="PS51228"/>
    </source>
</evidence>
<gene>
    <name evidence="2" type="ORF">ASPWEDRAFT_75263</name>
</gene>